<dbReference type="Proteomes" id="UP000252770">
    <property type="component" value="Unassembled WGS sequence"/>
</dbReference>
<dbReference type="PANTHER" id="PTHR43818:SF11">
    <property type="entry name" value="BCDNA.GH03377"/>
    <property type="match status" value="1"/>
</dbReference>
<protein>
    <submittedName>
        <fullName evidence="3">Gfo/Idh/MocA family oxidoreductase</fullName>
    </submittedName>
</protein>
<keyword evidence="1" id="KW-0560">Oxidoreductase</keyword>
<gene>
    <name evidence="3" type="ORF">DT076_17410</name>
</gene>
<dbReference type="InterPro" id="IPR050463">
    <property type="entry name" value="Gfo/Idh/MocA_oxidrdct_glycsds"/>
</dbReference>
<dbReference type="Pfam" id="PF01408">
    <property type="entry name" value="GFO_IDH_MocA"/>
    <property type="match status" value="1"/>
</dbReference>
<dbReference type="AlphaFoldDB" id="A0A367YQQ4"/>
<accession>A0A367YQQ4</accession>
<proteinExistence type="predicted"/>
<dbReference type="RefSeq" id="WP_114127977.1">
    <property type="nucleotide sequence ID" value="NZ_QOUI01000013.1"/>
</dbReference>
<sequence>MAPAAPTNAPARIVQVGASGFGRVHRERIAAAQQRGEAELVAVVDPFVGALDGPDAGVPLLGTLPEALQTSGRVDVVSIAAPIAEHAELATLALQAGADVLLEKPPVAVWADFERLLELQRSTGRLVQVGFQSLATDGADLLGSDALGLGTLQQVGAVGLWLRTLGYWSRSPWAGRRTLDGRPVVDGVVTNPLAHAVATALAVVGCRRAEDVAEVEVELFRANAIDADDTSVVRVRTAAGDVVTCALTLCSPVQQDPWVEVVGEHGRARYLYTEDRIEVTTADGTRTAAVTRTDPLANLLAARRGEAELMVPLVSTGAFMRVMDAVGRTTPAPIPASGVRWVGEGADRHPEVEQVDHWAQEAVRQGRTFTELGVPWARAGATTA</sequence>
<keyword evidence="4" id="KW-1185">Reference proteome</keyword>
<dbReference type="SUPFAM" id="SSF51735">
    <property type="entry name" value="NAD(P)-binding Rossmann-fold domains"/>
    <property type="match status" value="1"/>
</dbReference>
<dbReference type="SUPFAM" id="SSF55347">
    <property type="entry name" value="Glyceraldehyde-3-phosphate dehydrogenase-like, C-terminal domain"/>
    <property type="match status" value="1"/>
</dbReference>
<evidence type="ECO:0000313" key="3">
    <source>
        <dbReference type="EMBL" id="RCK68164.1"/>
    </source>
</evidence>
<dbReference type="PANTHER" id="PTHR43818">
    <property type="entry name" value="BCDNA.GH03377"/>
    <property type="match status" value="1"/>
</dbReference>
<dbReference type="Gene3D" id="3.40.50.720">
    <property type="entry name" value="NAD(P)-binding Rossmann-like Domain"/>
    <property type="match status" value="1"/>
</dbReference>
<dbReference type="InterPro" id="IPR000683">
    <property type="entry name" value="Gfo/Idh/MocA-like_OxRdtase_N"/>
</dbReference>
<dbReference type="Gene3D" id="3.30.360.10">
    <property type="entry name" value="Dihydrodipicolinate Reductase, domain 2"/>
    <property type="match status" value="1"/>
</dbReference>
<dbReference type="EMBL" id="QOUI01000013">
    <property type="protein sequence ID" value="RCK68164.1"/>
    <property type="molecule type" value="Genomic_DNA"/>
</dbReference>
<dbReference type="GO" id="GO:0016491">
    <property type="term" value="F:oxidoreductase activity"/>
    <property type="evidence" value="ECO:0007669"/>
    <property type="project" value="UniProtKB-KW"/>
</dbReference>
<organism evidence="3 4">
    <name type="scientific">Desertihabitans brevis</name>
    <dbReference type="NCBI Taxonomy" id="2268447"/>
    <lineage>
        <taxon>Bacteria</taxon>
        <taxon>Bacillati</taxon>
        <taxon>Actinomycetota</taxon>
        <taxon>Actinomycetes</taxon>
        <taxon>Propionibacteriales</taxon>
        <taxon>Propionibacteriaceae</taxon>
        <taxon>Desertihabitans</taxon>
    </lineage>
</organism>
<evidence type="ECO:0000259" key="2">
    <source>
        <dbReference type="Pfam" id="PF01408"/>
    </source>
</evidence>
<dbReference type="GO" id="GO:0000166">
    <property type="term" value="F:nucleotide binding"/>
    <property type="evidence" value="ECO:0007669"/>
    <property type="project" value="InterPro"/>
</dbReference>
<name>A0A367YQQ4_9ACTN</name>
<reference evidence="3 4" key="1">
    <citation type="submission" date="2018-07" db="EMBL/GenBank/DDBJ databases">
        <title>Desertimonas flava gen. nov. sp. nov.</title>
        <authorList>
            <person name="Liu S."/>
        </authorList>
    </citation>
    <scope>NUCLEOTIDE SEQUENCE [LARGE SCALE GENOMIC DNA]</scope>
    <source>
        <strain evidence="3 4">16Sb5-5</strain>
    </source>
</reference>
<dbReference type="InterPro" id="IPR036291">
    <property type="entry name" value="NAD(P)-bd_dom_sf"/>
</dbReference>
<feature type="domain" description="Gfo/Idh/MocA-like oxidoreductase N-terminal" evidence="2">
    <location>
        <begin position="13"/>
        <end position="131"/>
    </location>
</feature>
<evidence type="ECO:0000313" key="4">
    <source>
        <dbReference type="Proteomes" id="UP000252770"/>
    </source>
</evidence>
<evidence type="ECO:0000256" key="1">
    <source>
        <dbReference type="ARBA" id="ARBA00023002"/>
    </source>
</evidence>
<comment type="caution">
    <text evidence="3">The sequence shown here is derived from an EMBL/GenBank/DDBJ whole genome shotgun (WGS) entry which is preliminary data.</text>
</comment>